<keyword evidence="2 6" id="KW-0808">Transferase</keyword>
<keyword evidence="9" id="KW-1185">Reference proteome</keyword>
<evidence type="ECO:0000256" key="3">
    <source>
        <dbReference type="ARBA" id="ARBA00022741"/>
    </source>
</evidence>
<dbReference type="RefSeq" id="WP_141612932.1">
    <property type="nucleotide sequence ID" value="NZ_CP041253.1"/>
</dbReference>
<dbReference type="EC" id="2.7.1.-" evidence="8"/>
<dbReference type="InterPro" id="IPR017583">
    <property type="entry name" value="Tagatose/fructose_Pkinase"/>
</dbReference>
<proteinExistence type="inferred from homology"/>
<evidence type="ECO:0000256" key="5">
    <source>
        <dbReference type="ARBA" id="ARBA00022840"/>
    </source>
</evidence>
<evidence type="ECO:0000256" key="4">
    <source>
        <dbReference type="ARBA" id="ARBA00022777"/>
    </source>
</evidence>
<dbReference type="SUPFAM" id="SSF53613">
    <property type="entry name" value="Ribokinase-like"/>
    <property type="match status" value="1"/>
</dbReference>
<evidence type="ECO:0000256" key="2">
    <source>
        <dbReference type="ARBA" id="ARBA00022679"/>
    </source>
</evidence>
<dbReference type="GO" id="GO:0005829">
    <property type="term" value="C:cytosol"/>
    <property type="evidence" value="ECO:0007669"/>
    <property type="project" value="TreeGrafter"/>
</dbReference>
<name>A0A514CCZ7_9BACT</name>
<evidence type="ECO:0000256" key="6">
    <source>
        <dbReference type="PIRNR" id="PIRNR000535"/>
    </source>
</evidence>
<reference evidence="8 9" key="1">
    <citation type="submission" date="2019-06" db="EMBL/GenBank/DDBJ databases">
        <title>Echinicola alkalisoli sp. nov. isolated from saline soil.</title>
        <authorList>
            <person name="Sun J.-Q."/>
            <person name="Xu L."/>
        </authorList>
    </citation>
    <scope>NUCLEOTIDE SEQUENCE [LARGE SCALE GENOMIC DNA]</scope>
    <source>
        <strain evidence="8 9">LN3S3</strain>
    </source>
</reference>
<dbReference type="PANTHER" id="PTHR46566:SF2">
    <property type="entry name" value="ATP-DEPENDENT 6-PHOSPHOFRUCTOKINASE ISOZYME 2"/>
    <property type="match status" value="1"/>
</dbReference>
<dbReference type="InterPro" id="IPR011611">
    <property type="entry name" value="PfkB_dom"/>
</dbReference>
<dbReference type="PIRSF" id="PIRSF000535">
    <property type="entry name" value="1PFK/6PFK/LacC"/>
    <property type="match status" value="1"/>
</dbReference>
<comment type="similarity">
    <text evidence="1">Belongs to the carbohydrate kinase PfkB family.</text>
</comment>
<protein>
    <submittedName>
        <fullName evidence="8">Hexose kinase</fullName>
        <ecNumber evidence="8">2.7.1.-</ecNumber>
    </submittedName>
</protein>
<evidence type="ECO:0000313" key="8">
    <source>
        <dbReference type="EMBL" id="QDH77650.1"/>
    </source>
</evidence>
<keyword evidence="5" id="KW-0067">ATP-binding</keyword>
<keyword evidence="4 8" id="KW-0418">Kinase</keyword>
<evidence type="ECO:0000256" key="1">
    <source>
        <dbReference type="ARBA" id="ARBA00010688"/>
    </source>
</evidence>
<dbReference type="OrthoDB" id="9801219at2"/>
<dbReference type="NCBIfam" id="TIGR03168">
    <property type="entry name" value="1-PFK"/>
    <property type="match status" value="1"/>
</dbReference>
<evidence type="ECO:0000313" key="9">
    <source>
        <dbReference type="Proteomes" id="UP000316614"/>
    </source>
</evidence>
<evidence type="ECO:0000259" key="7">
    <source>
        <dbReference type="Pfam" id="PF00294"/>
    </source>
</evidence>
<accession>A0A514CCZ7</accession>
<dbReference type="AlphaFoldDB" id="A0A514CCZ7"/>
<sequence>MILSVCPNPSIDTYAWLEDFRLGQANRISKQQEFPGGKGVHVAMALNEAGESTKLLASWAGHSGIWIKSTCEELGIATTGVELRGMNRKCYTFLSETSSVQNTELMEPGPEMTQKDFDRFAGVFKRELEKADVVVLSGSWPKGAPETAYQELIAIANREEKNVILDCSGVQLERALEENVFGIHLNEHEAKQYCGTPDVLDAIHKLHEKVDLIALTKGKEGLYLSYQGKLIHANVTLEKVISTVGCGDCLTAGVAHGVSQGVGVEEIARYGAAFGAANCLRADLGMIYKADVEQLLPRVIINELTYG</sequence>
<keyword evidence="3" id="KW-0547">Nucleotide-binding</keyword>
<dbReference type="KEGG" id="echi:FKX85_00755"/>
<dbReference type="Gene3D" id="3.40.1190.20">
    <property type="match status" value="1"/>
</dbReference>
<dbReference type="Pfam" id="PF00294">
    <property type="entry name" value="PfkB"/>
    <property type="match status" value="1"/>
</dbReference>
<feature type="domain" description="Carbohydrate kinase PfkB" evidence="7">
    <location>
        <begin position="19"/>
        <end position="281"/>
    </location>
</feature>
<dbReference type="Proteomes" id="UP000316614">
    <property type="component" value="Chromosome"/>
</dbReference>
<dbReference type="PANTHER" id="PTHR46566">
    <property type="entry name" value="1-PHOSPHOFRUCTOKINASE-RELATED"/>
    <property type="match status" value="1"/>
</dbReference>
<dbReference type="InterPro" id="IPR029056">
    <property type="entry name" value="Ribokinase-like"/>
</dbReference>
<organism evidence="8 9">
    <name type="scientific">Echinicola soli</name>
    <dbReference type="NCBI Taxonomy" id="2591634"/>
    <lineage>
        <taxon>Bacteria</taxon>
        <taxon>Pseudomonadati</taxon>
        <taxon>Bacteroidota</taxon>
        <taxon>Cytophagia</taxon>
        <taxon>Cytophagales</taxon>
        <taxon>Cyclobacteriaceae</taxon>
        <taxon>Echinicola</taxon>
    </lineage>
</organism>
<dbReference type="GO" id="GO:0005524">
    <property type="term" value="F:ATP binding"/>
    <property type="evidence" value="ECO:0007669"/>
    <property type="project" value="UniProtKB-KW"/>
</dbReference>
<dbReference type="GO" id="GO:0008443">
    <property type="term" value="F:phosphofructokinase activity"/>
    <property type="evidence" value="ECO:0007669"/>
    <property type="project" value="TreeGrafter"/>
</dbReference>
<gene>
    <name evidence="8" type="ORF">FKX85_00755</name>
</gene>
<dbReference type="EMBL" id="CP041253">
    <property type="protein sequence ID" value="QDH77650.1"/>
    <property type="molecule type" value="Genomic_DNA"/>
</dbReference>